<evidence type="ECO:0000259" key="1">
    <source>
        <dbReference type="Pfam" id="PF00534"/>
    </source>
</evidence>
<dbReference type="Proteomes" id="UP000618579">
    <property type="component" value="Unassembled WGS sequence"/>
</dbReference>
<dbReference type="Gene3D" id="3.40.50.2000">
    <property type="entry name" value="Glycogen Phosphorylase B"/>
    <property type="match status" value="2"/>
</dbReference>
<gene>
    <name evidence="2" type="ORF">GC097_08275</name>
</gene>
<dbReference type="Pfam" id="PF00534">
    <property type="entry name" value="Glycos_transf_1"/>
    <property type="match status" value="1"/>
</dbReference>
<keyword evidence="3" id="KW-1185">Reference proteome</keyword>
<evidence type="ECO:0000313" key="2">
    <source>
        <dbReference type="EMBL" id="NOV00010.1"/>
    </source>
</evidence>
<accession>A0ABX1ZIV7</accession>
<dbReference type="InterPro" id="IPR001296">
    <property type="entry name" value="Glyco_trans_1"/>
</dbReference>
<name>A0ABX1ZIV7_9BACL</name>
<sequence>MDRKTILIITSHFPPQLEIAAIRLKSIIKYLRRMDWDVYVLTSSEIELNVISKIIEPSNFIGNENKINLLRSKFKSEKGSIRTNNFPNEYNKLNKQIFKGCLKVLYKILSVSSWSITSYVKARKLIKEKNITKVLCTVPTLDVLVLGAFIKAMNPKIELIEEIRDLMFSNGIYNSELTSLEQSYNYYLEKKSMKYVDKFIYLTENIKNKYYDEFKYELRDKKFEVITNGFDSDDYVKSVYTKKDKLVISHFGSFYGTRSPVEFIKATGELIRNENMNINVNLVGKFQGISVEEEVQKIIEEYNISEYVQLIPRMEHTEVIRLEQESDVNLIITHTNNQSDYALPGKLFEYIGAMRPILSISNDELLCDAMDKYQLGYNVKDNTKESIKDELKKIYKDWMMNSLSTSQDVERFNMFNRSELTKRLDNFLQKSELNVM</sequence>
<feature type="domain" description="Glycosyl transferase family 1" evidence="1">
    <location>
        <begin position="239"/>
        <end position="398"/>
    </location>
</feature>
<proteinExistence type="predicted"/>
<dbReference type="RefSeq" id="WP_171682839.1">
    <property type="nucleotide sequence ID" value="NZ_WHNZ01000015.1"/>
</dbReference>
<reference evidence="2 3" key="1">
    <citation type="submission" date="2019-10" db="EMBL/GenBank/DDBJ databases">
        <title>Description of Paenibacillus pedi sp. nov.</title>
        <authorList>
            <person name="Carlier A."/>
            <person name="Qi S."/>
        </authorList>
    </citation>
    <scope>NUCLEOTIDE SEQUENCE [LARGE SCALE GENOMIC DNA]</scope>
    <source>
        <strain evidence="2 3">LMG 31457</strain>
    </source>
</reference>
<dbReference type="EMBL" id="WHNZ01000015">
    <property type="protein sequence ID" value="NOV00010.1"/>
    <property type="molecule type" value="Genomic_DNA"/>
</dbReference>
<protein>
    <submittedName>
        <fullName evidence="2">Glycosyltransferase</fullName>
    </submittedName>
</protein>
<evidence type="ECO:0000313" key="3">
    <source>
        <dbReference type="Proteomes" id="UP000618579"/>
    </source>
</evidence>
<comment type="caution">
    <text evidence="2">The sequence shown here is derived from an EMBL/GenBank/DDBJ whole genome shotgun (WGS) entry which is preliminary data.</text>
</comment>
<organism evidence="2 3">
    <name type="scientific">Paenibacillus planticolens</name>
    <dbReference type="NCBI Taxonomy" id="2654976"/>
    <lineage>
        <taxon>Bacteria</taxon>
        <taxon>Bacillati</taxon>
        <taxon>Bacillota</taxon>
        <taxon>Bacilli</taxon>
        <taxon>Bacillales</taxon>
        <taxon>Paenibacillaceae</taxon>
        <taxon>Paenibacillus</taxon>
    </lineage>
</organism>
<dbReference type="SUPFAM" id="SSF53756">
    <property type="entry name" value="UDP-Glycosyltransferase/glycogen phosphorylase"/>
    <property type="match status" value="1"/>
</dbReference>